<dbReference type="RefSeq" id="WP_242873553.1">
    <property type="nucleotide sequence ID" value="NZ_FNOU01000013.1"/>
</dbReference>
<comment type="cofactor">
    <cofactor evidence="11">
        <name>Mg(2+)</name>
        <dbReference type="ChEBI" id="CHEBI:18420"/>
    </cofactor>
    <cofactor evidence="11">
        <name>Mn(2+)</name>
        <dbReference type="ChEBI" id="CHEBI:29035"/>
    </cofactor>
    <text evidence="11">Magnesium. Can also use manganese.</text>
</comment>
<dbReference type="PANTHER" id="PTHR30040">
    <property type="entry name" value="THIAMINE BIOSYNTHESIS LIPOPROTEIN APBE"/>
    <property type="match status" value="1"/>
</dbReference>
<dbReference type="Proteomes" id="UP000199652">
    <property type="component" value="Unassembled WGS sequence"/>
</dbReference>
<dbReference type="SUPFAM" id="SSF143631">
    <property type="entry name" value="ApbE-like"/>
    <property type="match status" value="1"/>
</dbReference>
<keyword evidence="12" id="KW-1003">Cell membrane</keyword>
<evidence type="ECO:0000256" key="3">
    <source>
        <dbReference type="ARBA" id="ARBA00022630"/>
    </source>
</evidence>
<proteinExistence type="inferred from homology"/>
<evidence type="ECO:0000256" key="1">
    <source>
        <dbReference type="ARBA" id="ARBA00011955"/>
    </source>
</evidence>
<keyword evidence="5 10" id="KW-0479">Metal-binding</keyword>
<dbReference type="InterPro" id="IPR003374">
    <property type="entry name" value="ApbE-like_sf"/>
</dbReference>
<comment type="subcellular location">
    <subcellularLocation>
        <location evidence="12">Cell inner membrane</location>
        <topology evidence="12">Lipid-anchor</topology>
        <orientation evidence="12">Periplasmic side</orientation>
    </subcellularLocation>
</comment>
<evidence type="ECO:0000256" key="2">
    <source>
        <dbReference type="ARBA" id="ARBA00016337"/>
    </source>
</evidence>
<evidence type="ECO:0000256" key="4">
    <source>
        <dbReference type="ARBA" id="ARBA00022679"/>
    </source>
</evidence>
<dbReference type="AlphaFoldDB" id="A0A1H3GFL2"/>
<dbReference type="Gene3D" id="3.10.520.10">
    <property type="entry name" value="ApbE-like domains"/>
    <property type="match status" value="1"/>
</dbReference>
<evidence type="ECO:0000256" key="9">
    <source>
        <dbReference type="ARBA" id="ARBA00048540"/>
    </source>
</evidence>
<evidence type="ECO:0000313" key="13">
    <source>
        <dbReference type="EMBL" id="SDY01284.1"/>
    </source>
</evidence>
<gene>
    <name evidence="13" type="ORF">SAMN04488579_11373</name>
</gene>
<evidence type="ECO:0000256" key="6">
    <source>
        <dbReference type="ARBA" id="ARBA00022827"/>
    </source>
</evidence>
<evidence type="ECO:0000313" key="14">
    <source>
        <dbReference type="Proteomes" id="UP000199652"/>
    </source>
</evidence>
<dbReference type="GO" id="GO:0016740">
    <property type="term" value="F:transferase activity"/>
    <property type="evidence" value="ECO:0007669"/>
    <property type="project" value="UniProtKB-UniRule"/>
</dbReference>
<keyword evidence="7 10" id="KW-0460">Magnesium</keyword>
<keyword evidence="12 13" id="KW-0449">Lipoprotein</keyword>
<keyword evidence="6 10" id="KW-0274">FAD</keyword>
<keyword evidence="12" id="KW-0472">Membrane</keyword>
<feature type="binding site" evidence="11">
    <location>
        <position position="290"/>
    </location>
    <ligand>
        <name>Mg(2+)</name>
        <dbReference type="ChEBI" id="CHEBI:18420"/>
    </ligand>
</feature>
<comment type="function">
    <text evidence="12">Flavin transferase that catalyzes the transfer of the FMN moiety of FAD and its covalent binding to the hydroxyl group of a threonine residue in a target flavoprotein.</text>
</comment>
<dbReference type="EC" id="2.7.1.180" evidence="1 10"/>
<evidence type="ECO:0000256" key="8">
    <source>
        <dbReference type="ARBA" id="ARBA00031306"/>
    </source>
</evidence>
<evidence type="ECO:0000256" key="7">
    <source>
        <dbReference type="ARBA" id="ARBA00022842"/>
    </source>
</evidence>
<protein>
    <recommendedName>
        <fullName evidence="2 10">FAD:protein FMN transferase</fullName>
        <ecNumber evidence="1 10">2.7.1.180</ecNumber>
    </recommendedName>
    <alternativeName>
        <fullName evidence="8 10">Flavin transferase</fullName>
    </alternativeName>
</protein>
<organism evidence="13 14">
    <name type="scientific">Eubacterium barkeri</name>
    <name type="common">Clostridium barkeri</name>
    <dbReference type="NCBI Taxonomy" id="1528"/>
    <lineage>
        <taxon>Bacteria</taxon>
        <taxon>Bacillati</taxon>
        <taxon>Bacillota</taxon>
        <taxon>Clostridia</taxon>
        <taxon>Eubacteriales</taxon>
        <taxon>Eubacteriaceae</taxon>
        <taxon>Eubacterium</taxon>
    </lineage>
</organism>
<name>A0A1H3GFL2_EUBBA</name>
<dbReference type="GO" id="GO:0005886">
    <property type="term" value="C:plasma membrane"/>
    <property type="evidence" value="ECO:0007669"/>
    <property type="project" value="UniProtKB-SubCell"/>
</dbReference>
<dbReference type="PIRSF" id="PIRSF006268">
    <property type="entry name" value="ApbE"/>
    <property type="match status" value="1"/>
</dbReference>
<feature type="binding site" evidence="11">
    <location>
        <position position="175"/>
    </location>
    <ligand>
        <name>Mg(2+)</name>
        <dbReference type="ChEBI" id="CHEBI:18420"/>
    </ligand>
</feature>
<dbReference type="PROSITE" id="PS51257">
    <property type="entry name" value="PROKAR_LIPOPROTEIN"/>
    <property type="match status" value="1"/>
</dbReference>
<comment type="similarity">
    <text evidence="10 12">Belongs to the ApbE family.</text>
</comment>
<evidence type="ECO:0000256" key="5">
    <source>
        <dbReference type="ARBA" id="ARBA00022723"/>
    </source>
</evidence>
<dbReference type="GO" id="GO:0046872">
    <property type="term" value="F:metal ion binding"/>
    <property type="evidence" value="ECO:0007669"/>
    <property type="project" value="UniProtKB-UniRule"/>
</dbReference>
<evidence type="ECO:0000256" key="12">
    <source>
        <dbReference type="RuleBase" id="RU363002"/>
    </source>
</evidence>
<accession>A0A1H3GFL2</accession>
<reference evidence="14" key="1">
    <citation type="submission" date="2016-10" db="EMBL/GenBank/DDBJ databases">
        <authorList>
            <person name="Varghese N."/>
            <person name="Submissions S."/>
        </authorList>
    </citation>
    <scope>NUCLEOTIDE SEQUENCE [LARGE SCALE GENOMIC DNA]</scope>
    <source>
        <strain evidence="14">VPI 5359</strain>
    </source>
</reference>
<keyword evidence="12" id="KW-0997">Cell inner membrane</keyword>
<comment type="catalytic activity">
    <reaction evidence="9 10 12">
        <text>L-threonyl-[protein] + FAD = FMN-L-threonyl-[protein] + AMP + H(+)</text>
        <dbReference type="Rhea" id="RHEA:36847"/>
        <dbReference type="Rhea" id="RHEA-COMP:11060"/>
        <dbReference type="Rhea" id="RHEA-COMP:11061"/>
        <dbReference type="ChEBI" id="CHEBI:15378"/>
        <dbReference type="ChEBI" id="CHEBI:30013"/>
        <dbReference type="ChEBI" id="CHEBI:57692"/>
        <dbReference type="ChEBI" id="CHEBI:74257"/>
        <dbReference type="ChEBI" id="CHEBI:456215"/>
        <dbReference type="EC" id="2.7.1.180"/>
    </reaction>
</comment>
<dbReference type="PANTHER" id="PTHR30040:SF2">
    <property type="entry name" value="FAD:PROTEIN FMN TRANSFERASE"/>
    <property type="match status" value="1"/>
</dbReference>
<dbReference type="STRING" id="1528.SAMN04488579_11373"/>
<keyword evidence="14" id="KW-1185">Reference proteome</keyword>
<sequence>MKQSQKNMGIGVGLILILLLVLGGCASQKVTTRSDFALDTVITMTLYGSEDSSLMDKPFQSIREWDKKLNAYSTDSEIGAINGAAGIKPVSVSPETYALIKTGLTYSTLTDGAFDITIGPLVDLWGIGEPETKEPPSSEAIAQALALVDYKKVELDPDSHSVYLTEPGMKLNLGAIAKGFIGEEARATLQSEGVEHAILNLGGNVVLIGGKTNGQDFVVGVEDPEDKGSTPLGSIRTRDMAVVTSGDYERYFTDAAGVRYHHILSAKTGRPADSGLHQVTVVCADSTQADALTTSLFLMGRDFAKDYIEKTDGVEGILVTTDNTIWVSSGLVDSFSFDEGNKGDQYHLEKKTQPSQV</sequence>
<dbReference type="InterPro" id="IPR024932">
    <property type="entry name" value="ApbE"/>
</dbReference>
<evidence type="ECO:0000256" key="10">
    <source>
        <dbReference type="PIRNR" id="PIRNR006268"/>
    </source>
</evidence>
<evidence type="ECO:0000256" key="11">
    <source>
        <dbReference type="PIRSR" id="PIRSR006268-2"/>
    </source>
</evidence>
<dbReference type="EMBL" id="FNOU01000013">
    <property type="protein sequence ID" value="SDY01284.1"/>
    <property type="molecule type" value="Genomic_DNA"/>
</dbReference>
<dbReference type="Pfam" id="PF02424">
    <property type="entry name" value="ApbE"/>
    <property type="match status" value="1"/>
</dbReference>
<feature type="binding site" evidence="11">
    <location>
        <position position="294"/>
    </location>
    <ligand>
        <name>Mg(2+)</name>
        <dbReference type="ChEBI" id="CHEBI:18420"/>
    </ligand>
</feature>
<keyword evidence="4 10" id="KW-0808">Transferase</keyword>
<keyword evidence="3 10" id="KW-0285">Flavoprotein</keyword>